<dbReference type="OrthoDB" id="652634at2"/>
<evidence type="ECO:0000313" key="3">
    <source>
        <dbReference type="Proteomes" id="UP000460272"/>
    </source>
</evidence>
<dbReference type="RefSeq" id="WP_145853414.1">
    <property type="nucleotide sequence ID" value="NZ_RPFW01000002.1"/>
</dbReference>
<gene>
    <name evidence="2" type="ORF">EAS64_14580</name>
</gene>
<accession>A0A6P2C2W2</accession>
<evidence type="ECO:0000313" key="2">
    <source>
        <dbReference type="EMBL" id="TVZ05714.1"/>
    </source>
</evidence>
<dbReference type="PANTHER" id="PTHR13136:SF11">
    <property type="entry name" value="TESTIS-EXPRESSED PROTEIN 30"/>
    <property type="match status" value="1"/>
</dbReference>
<keyword evidence="2" id="KW-0378">Hydrolase</keyword>
<dbReference type="InterPro" id="IPR026555">
    <property type="entry name" value="NSL3/Tex30"/>
</dbReference>
<feature type="domain" description="KANL3/Tex30 alpha/beta hydrolase-like" evidence="1">
    <location>
        <begin position="25"/>
        <end position="165"/>
    </location>
</feature>
<organism evidence="2 3">
    <name type="scientific">Trebonia kvetii</name>
    <dbReference type="NCBI Taxonomy" id="2480626"/>
    <lineage>
        <taxon>Bacteria</taxon>
        <taxon>Bacillati</taxon>
        <taxon>Actinomycetota</taxon>
        <taxon>Actinomycetes</taxon>
        <taxon>Streptosporangiales</taxon>
        <taxon>Treboniaceae</taxon>
        <taxon>Trebonia</taxon>
    </lineage>
</organism>
<protein>
    <submittedName>
        <fullName evidence="2">Alpha/beta hydrolase</fullName>
    </submittedName>
</protein>
<dbReference type="InterPro" id="IPR046879">
    <property type="entry name" value="KANL3/Tex30_Abhydrolase"/>
</dbReference>
<dbReference type="GO" id="GO:0016787">
    <property type="term" value="F:hydrolase activity"/>
    <property type="evidence" value="ECO:0007669"/>
    <property type="project" value="UniProtKB-KW"/>
</dbReference>
<name>A0A6P2C2W2_9ACTN</name>
<dbReference type="PANTHER" id="PTHR13136">
    <property type="entry name" value="TESTIS DEVELOPMENT PROTEIN PRTD"/>
    <property type="match status" value="1"/>
</dbReference>
<proteinExistence type="predicted"/>
<dbReference type="InterPro" id="IPR029058">
    <property type="entry name" value="AB_hydrolase_fold"/>
</dbReference>
<reference evidence="2 3" key="1">
    <citation type="submission" date="2018-11" db="EMBL/GenBank/DDBJ databases">
        <title>Trebonia kvetii gen.nov., sp.nov., a novel acidophilic actinobacterium, and proposal of the new actinobacterial family Treboniaceae fam. nov.</title>
        <authorList>
            <person name="Rapoport D."/>
            <person name="Sagova-Mareckova M."/>
            <person name="Sedlacek I."/>
            <person name="Provaznik J."/>
            <person name="Kralova S."/>
            <person name="Pavlinic D."/>
            <person name="Benes V."/>
            <person name="Kopecky J."/>
        </authorList>
    </citation>
    <scope>NUCLEOTIDE SEQUENCE [LARGE SCALE GENOMIC DNA]</scope>
    <source>
        <strain evidence="2 3">15Tr583</strain>
    </source>
</reference>
<dbReference type="SUPFAM" id="SSF53474">
    <property type="entry name" value="alpha/beta-Hydrolases"/>
    <property type="match status" value="1"/>
</dbReference>
<comment type="caution">
    <text evidence="2">The sequence shown here is derived from an EMBL/GenBank/DDBJ whole genome shotgun (WGS) entry which is preliminary data.</text>
</comment>
<evidence type="ECO:0000259" key="1">
    <source>
        <dbReference type="Pfam" id="PF20408"/>
    </source>
</evidence>
<keyword evidence="3" id="KW-1185">Reference proteome</keyword>
<dbReference type="AlphaFoldDB" id="A0A6P2C2W2"/>
<dbReference type="Gene3D" id="3.40.50.1820">
    <property type="entry name" value="alpha/beta hydrolase"/>
    <property type="match status" value="1"/>
</dbReference>
<dbReference type="EMBL" id="RPFW01000002">
    <property type="protein sequence ID" value="TVZ05714.1"/>
    <property type="molecule type" value="Genomic_DNA"/>
</dbReference>
<dbReference type="Proteomes" id="UP000460272">
    <property type="component" value="Unassembled WGS sequence"/>
</dbReference>
<dbReference type="Pfam" id="PF20408">
    <property type="entry name" value="Abhydrolase_11"/>
    <property type="match status" value="1"/>
</dbReference>
<sequence>MEEIITAAGPGRVVLERPRRPVFLTVLTHGAGGTPDTADVLAVRDAARALGAATALITQPYRVRGARAPGSAPRQDAAWSEIIAALLRETATRSRPLPLVQCGRSNGARVVCRTARAVGAAGVIALAFPLHPPGQPDKSRDAELRAAGTSVLVINGERDPFGVPEPDETTEVVVIPGETHALSRRPAVVGDTVTAWLGALTMGQKPLVPPSRSG</sequence>